<dbReference type="Pfam" id="PF00628">
    <property type="entry name" value="PHD"/>
    <property type="match status" value="1"/>
</dbReference>
<comment type="caution">
    <text evidence="8">The sequence shown here is derived from an EMBL/GenBank/DDBJ whole genome shotgun (WGS) entry which is preliminary data.</text>
</comment>
<dbReference type="SUPFAM" id="SSF57903">
    <property type="entry name" value="FYVE/PHD zinc finger"/>
    <property type="match status" value="1"/>
</dbReference>
<accession>A0ABD3N6H4</accession>
<evidence type="ECO:0000313" key="8">
    <source>
        <dbReference type="EMBL" id="KAL3771239.1"/>
    </source>
</evidence>
<evidence type="ECO:0000256" key="5">
    <source>
        <dbReference type="SAM" id="MobiDB-lite"/>
    </source>
</evidence>
<evidence type="ECO:0000256" key="1">
    <source>
        <dbReference type="ARBA" id="ARBA00022723"/>
    </source>
</evidence>
<feature type="region of interest" description="Disordered" evidence="5">
    <location>
        <begin position="336"/>
        <end position="370"/>
    </location>
</feature>
<evidence type="ECO:0000256" key="4">
    <source>
        <dbReference type="PROSITE-ProRule" id="PRU00146"/>
    </source>
</evidence>
<dbReference type="EMBL" id="JALLPJ020001291">
    <property type="protein sequence ID" value="KAL3771239.1"/>
    <property type="molecule type" value="Genomic_DNA"/>
</dbReference>
<gene>
    <name evidence="8" type="ORF">ACHAWO_005179</name>
</gene>
<feature type="domain" description="PHD-type" evidence="7">
    <location>
        <begin position="636"/>
        <end position="683"/>
    </location>
</feature>
<evidence type="ECO:0000313" key="9">
    <source>
        <dbReference type="Proteomes" id="UP001530400"/>
    </source>
</evidence>
<keyword evidence="1" id="KW-0479">Metal-binding</keyword>
<dbReference type="PROSITE" id="PS01359">
    <property type="entry name" value="ZF_PHD_1"/>
    <property type="match status" value="1"/>
</dbReference>
<feature type="region of interest" description="Disordered" evidence="5">
    <location>
        <begin position="687"/>
        <end position="721"/>
    </location>
</feature>
<organism evidence="8 9">
    <name type="scientific">Cyclotella atomus</name>
    <dbReference type="NCBI Taxonomy" id="382360"/>
    <lineage>
        <taxon>Eukaryota</taxon>
        <taxon>Sar</taxon>
        <taxon>Stramenopiles</taxon>
        <taxon>Ochrophyta</taxon>
        <taxon>Bacillariophyta</taxon>
        <taxon>Coscinodiscophyceae</taxon>
        <taxon>Thalassiosirophycidae</taxon>
        <taxon>Stephanodiscales</taxon>
        <taxon>Stephanodiscaceae</taxon>
        <taxon>Cyclotella</taxon>
    </lineage>
</organism>
<keyword evidence="9" id="KW-1185">Reference proteome</keyword>
<feature type="signal peptide" evidence="6">
    <location>
        <begin position="1"/>
        <end position="36"/>
    </location>
</feature>
<keyword evidence="6" id="KW-0732">Signal</keyword>
<dbReference type="PANTHER" id="PTHR24102">
    <property type="entry name" value="PHD FINGER PROTEIN"/>
    <property type="match status" value="1"/>
</dbReference>
<dbReference type="Gene3D" id="3.30.40.10">
    <property type="entry name" value="Zinc/RING finger domain, C3HC4 (zinc finger)"/>
    <property type="match status" value="1"/>
</dbReference>
<feature type="compositionally biased region" description="Basic and acidic residues" evidence="5">
    <location>
        <begin position="268"/>
        <end position="281"/>
    </location>
</feature>
<keyword evidence="2 4" id="KW-0863">Zinc-finger</keyword>
<dbReference type="PANTHER" id="PTHR24102:SF28">
    <property type="entry name" value="PHD-TYPE DOMAIN-CONTAINING PROTEIN"/>
    <property type="match status" value="1"/>
</dbReference>
<name>A0ABD3N6H4_9STRA</name>
<dbReference type="PROSITE" id="PS50016">
    <property type="entry name" value="ZF_PHD_2"/>
    <property type="match status" value="1"/>
</dbReference>
<feature type="chain" id="PRO_5044831814" description="PHD-type domain-containing protein" evidence="6">
    <location>
        <begin position="37"/>
        <end position="788"/>
    </location>
</feature>
<dbReference type="InterPro" id="IPR011011">
    <property type="entry name" value="Znf_FYVE_PHD"/>
</dbReference>
<dbReference type="SMART" id="SM00249">
    <property type="entry name" value="PHD"/>
    <property type="match status" value="1"/>
</dbReference>
<feature type="region of interest" description="Disordered" evidence="5">
    <location>
        <begin position="265"/>
        <end position="301"/>
    </location>
</feature>
<dbReference type="InterPro" id="IPR013083">
    <property type="entry name" value="Znf_RING/FYVE/PHD"/>
</dbReference>
<evidence type="ECO:0000256" key="3">
    <source>
        <dbReference type="ARBA" id="ARBA00022833"/>
    </source>
</evidence>
<evidence type="ECO:0000256" key="2">
    <source>
        <dbReference type="ARBA" id="ARBA00022771"/>
    </source>
</evidence>
<sequence length="788" mass="87304">MAPAGSNYLAALHLQTAALLLISSSCLVASFTSSHSKRIYAQTHSLAAYLPDVGSYSGGRDSFTNNTLNDESPILVHVEVDDNEFDTVGAGTLGDIMAGSAPNKRLQNNANTNPSQTAIIDGLVTKEGGELNAKFGCRFSPMERIALTANGNLQRIFSSYYDAPVHVHVDCCTRRDTVQSSPVIYSNEILDTFIRSIDIDDAVWDRVVHLHVYEQAGISRYEFGNIDDNFADLARSDHIASTSSGSHESKLTSSIVAEPQVAETVTNHNDEDSRQVNQERSRLKRKQSLEAQVTSGCGGGKKKARIIDSFYGTLWPILERIGWKLGEGKNDGAVYFLPPGVTTDDQDDATSTADNQDDSSAEGKKPGKPSAIHGGEWECITCGHLNSDRARCKLCMGWKGGSRLQKPYLCRVREVIERVLKSSEETEIKAAEAYIKVVPDIHDQFLAKDKAAAPSYNANISTGQDDHINLDWKHQRTHYPKATSRVGEEYQVSELPKAGTHVINEQSHLYDQVWDWKKAEASGKLEFCTRVTPNKKAEAYEKLQQRGYSLPGFYQEVCDIPSTDGSDWTEEDKRRFRASIFKEQKSIIKVSKSVGKPMKQCMTYYYGTFKKSKDYPRLKLAIYRKNDQAVKTRRSNWICDTCGIGGKLIACDSCELHYHLDCLEPPLKEVPEGTWICNTCRTKTNDASDKMNEDATTDQVDTKCPNKTSINGPLESDKAPASSLVQTSQGSMHIGKDDEEKVDLDQSIMASIKNNDVKVQVVFRDNAGSSTNHNQMLNTIDSDMCEGS</sequence>
<dbReference type="GO" id="GO:0008270">
    <property type="term" value="F:zinc ion binding"/>
    <property type="evidence" value="ECO:0007669"/>
    <property type="project" value="UniProtKB-KW"/>
</dbReference>
<dbReference type="AlphaFoldDB" id="A0ABD3N6H4"/>
<dbReference type="Proteomes" id="UP001530400">
    <property type="component" value="Unassembled WGS sequence"/>
</dbReference>
<protein>
    <recommendedName>
        <fullName evidence="7">PHD-type domain-containing protein</fullName>
    </recommendedName>
</protein>
<dbReference type="InterPro" id="IPR019787">
    <property type="entry name" value="Znf_PHD-finger"/>
</dbReference>
<proteinExistence type="predicted"/>
<dbReference type="InterPro" id="IPR019786">
    <property type="entry name" value="Zinc_finger_PHD-type_CS"/>
</dbReference>
<evidence type="ECO:0000256" key="6">
    <source>
        <dbReference type="SAM" id="SignalP"/>
    </source>
</evidence>
<evidence type="ECO:0000259" key="7">
    <source>
        <dbReference type="PROSITE" id="PS50016"/>
    </source>
</evidence>
<reference evidence="8 9" key="1">
    <citation type="submission" date="2024-10" db="EMBL/GenBank/DDBJ databases">
        <title>Updated reference genomes for cyclostephanoid diatoms.</title>
        <authorList>
            <person name="Roberts W.R."/>
            <person name="Alverson A.J."/>
        </authorList>
    </citation>
    <scope>NUCLEOTIDE SEQUENCE [LARGE SCALE GENOMIC DNA]</scope>
    <source>
        <strain evidence="8 9">AJA010-31</strain>
    </source>
</reference>
<dbReference type="InterPro" id="IPR001965">
    <property type="entry name" value="Znf_PHD"/>
</dbReference>
<keyword evidence="3" id="KW-0862">Zinc</keyword>